<dbReference type="Proteomes" id="UP000027586">
    <property type="component" value="Unassembled WGS sequence"/>
</dbReference>
<organism evidence="1 2">
    <name type="scientific">Lichtheimia corymbifera JMRC:FSU:9682</name>
    <dbReference type="NCBI Taxonomy" id="1263082"/>
    <lineage>
        <taxon>Eukaryota</taxon>
        <taxon>Fungi</taxon>
        <taxon>Fungi incertae sedis</taxon>
        <taxon>Mucoromycota</taxon>
        <taxon>Mucoromycotina</taxon>
        <taxon>Mucoromycetes</taxon>
        <taxon>Mucorales</taxon>
        <taxon>Lichtheimiaceae</taxon>
        <taxon>Lichtheimia</taxon>
    </lineage>
</organism>
<sequence length="156" mass="17771">MRLTSLTTSTKTWLQGLVRAVVTGKALTGFKQVLLLHAAHQHHLLQVLDQALGGLWVLPESDRQPARYLLLQQVFYHDPNLNLSWISWIPLLSLSTKLLDDGAIVDPWMLSWLCTPMLKKYTDYWLSLGWFGCGPLALGVNSMESYTRCMMAGWIW</sequence>
<proteinExistence type="predicted"/>
<evidence type="ECO:0000313" key="2">
    <source>
        <dbReference type="Proteomes" id="UP000027586"/>
    </source>
</evidence>
<reference evidence="1" key="1">
    <citation type="submission" date="2013-08" db="EMBL/GenBank/DDBJ databases">
        <title>Gene expansion shapes genome architecture in the human pathogen Lichtheimia corymbifera: an evolutionary genomics analysis in the ancient terrestrial Mucorales (Mucoromycotina).</title>
        <authorList>
            <person name="Schwartze V.U."/>
            <person name="Winter S."/>
            <person name="Shelest E."/>
            <person name="Marcet-Houben M."/>
            <person name="Horn F."/>
            <person name="Wehner S."/>
            <person name="Hoffmann K."/>
            <person name="Riege K."/>
            <person name="Sammeth M."/>
            <person name="Nowrousian M."/>
            <person name="Valiante V."/>
            <person name="Linde J."/>
            <person name="Jacobsen I.D."/>
            <person name="Marz M."/>
            <person name="Brakhage A.A."/>
            <person name="Gabaldon T."/>
            <person name="Bocker S."/>
            <person name="Voigt K."/>
        </authorList>
    </citation>
    <scope>NUCLEOTIDE SEQUENCE [LARGE SCALE GENOMIC DNA]</scope>
    <source>
        <strain evidence="1">FSU 9682</strain>
    </source>
</reference>
<dbReference type="VEuPathDB" id="FungiDB:LCOR_11939.1"/>
<accession>A0A068SGN8</accession>
<comment type="caution">
    <text evidence="1">The sequence shown here is derived from an EMBL/GenBank/DDBJ whole genome shotgun (WGS) entry which is preliminary data.</text>
</comment>
<keyword evidence="2" id="KW-1185">Reference proteome</keyword>
<dbReference type="EMBL" id="CBTN010000146">
    <property type="protein sequence ID" value="CDH61160.1"/>
    <property type="molecule type" value="Genomic_DNA"/>
</dbReference>
<dbReference type="AlphaFoldDB" id="A0A068SGN8"/>
<evidence type="ECO:0000313" key="1">
    <source>
        <dbReference type="EMBL" id="CDH61160.1"/>
    </source>
</evidence>
<gene>
    <name evidence="1" type="ORF">LCOR_11939.1</name>
</gene>
<protein>
    <submittedName>
        <fullName evidence="1">Uncharacterized protein</fullName>
    </submittedName>
</protein>
<name>A0A068SGN8_9FUNG</name>